<name>A0A160F371_9BACL</name>
<dbReference type="EMBL" id="CP015438">
    <property type="protein sequence ID" value="ANB60013.1"/>
    <property type="molecule type" value="Genomic_DNA"/>
</dbReference>
<keyword evidence="5" id="KW-1185">Reference proteome</keyword>
<dbReference type="PATRIC" id="fig|294699.3.peg.412"/>
<dbReference type="Gene3D" id="1.10.357.10">
    <property type="entry name" value="Tetracycline Repressor, domain 2"/>
    <property type="match status" value="1"/>
</dbReference>
<dbReference type="AlphaFoldDB" id="A0A160F371"/>
<dbReference type="PROSITE" id="PS01081">
    <property type="entry name" value="HTH_TETR_1"/>
    <property type="match status" value="1"/>
</dbReference>
<dbReference type="OrthoDB" id="9812993at2"/>
<dbReference type="PRINTS" id="PR00455">
    <property type="entry name" value="HTHTETR"/>
</dbReference>
<reference evidence="4 5" key="1">
    <citation type="journal article" date="2006" name="Syst. Appl. Microbiol.">
        <title>Anoxybacillus amylolyticus sp. nov., a thermophilic amylase producing bacterium isolated from Mount Rittmann (Antarctica).</title>
        <authorList>
            <person name="Poli A."/>
            <person name="Esposito E."/>
            <person name="Lama L."/>
            <person name="Orlando P."/>
            <person name="Nicolaus G."/>
            <person name="de Appolonia F."/>
            <person name="Gambacorta A."/>
            <person name="Nicolaus B."/>
        </authorList>
    </citation>
    <scope>NUCLEOTIDE SEQUENCE [LARGE SCALE GENOMIC DNA]</scope>
    <source>
        <strain evidence="4 5">DSM 15939</strain>
    </source>
</reference>
<evidence type="ECO:0000259" key="3">
    <source>
        <dbReference type="PROSITE" id="PS50977"/>
    </source>
</evidence>
<organism evidence="4 5">
    <name type="scientific">Anoxybacteroides amylolyticum</name>
    <dbReference type="NCBI Taxonomy" id="294699"/>
    <lineage>
        <taxon>Bacteria</taxon>
        <taxon>Bacillati</taxon>
        <taxon>Bacillota</taxon>
        <taxon>Bacilli</taxon>
        <taxon>Bacillales</taxon>
        <taxon>Anoxybacillaceae</taxon>
        <taxon>Anoxybacteroides</taxon>
    </lineage>
</organism>
<dbReference type="SUPFAM" id="SSF46689">
    <property type="entry name" value="Homeodomain-like"/>
    <property type="match status" value="1"/>
</dbReference>
<keyword evidence="1 2" id="KW-0238">DNA-binding</keyword>
<proteinExistence type="predicted"/>
<dbReference type="GO" id="GO:0003677">
    <property type="term" value="F:DNA binding"/>
    <property type="evidence" value="ECO:0007669"/>
    <property type="project" value="UniProtKB-UniRule"/>
</dbReference>
<dbReference type="Proteomes" id="UP000076865">
    <property type="component" value="Chromosome"/>
</dbReference>
<dbReference type="Pfam" id="PF00440">
    <property type="entry name" value="TetR_N"/>
    <property type="match status" value="1"/>
</dbReference>
<dbReference type="PROSITE" id="PS50977">
    <property type="entry name" value="HTH_TETR_2"/>
    <property type="match status" value="1"/>
</dbReference>
<evidence type="ECO:0000256" key="1">
    <source>
        <dbReference type="ARBA" id="ARBA00023125"/>
    </source>
</evidence>
<evidence type="ECO:0000256" key="2">
    <source>
        <dbReference type="PROSITE-ProRule" id="PRU00335"/>
    </source>
</evidence>
<evidence type="ECO:0000313" key="5">
    <source>
        <dbReference type="Proteomes" id="UP000076865"/>
    </source>
</evidence>
<dbReference type="InterPro" id="IPR001647">
    <property type="entry name" value="HTH_TetR"/>
</dbReference>
<protein>
    <submittedName>
        <fullName evidence="4">Bacterial regulatory s, tetR family protein</fullName>
    </submittedName>
</protein>
<dbReference type="PANTHER" id="PTHR43479:SF22">
    <property type="entry name" value="TRANSCRIPTIONAL REGULATOR, TETR FAMILY"/>
    <property type="match status" value="1"/>
</dbReference>
<dbReference type="InterPro" id="IPR023772">
    <property type="entry name" value="DNA-bd_HTH_TetR-type_CS"/>
</dbReference>
<accession>A0A160F371</accession>
<dbReference type="KEGG" id="aamy:GFC30_423"/>
<dbReference type="PANTHER" id="PTHR43479">
    <property type="entry name" value="ACREF/ENVCD OPERON REPRESSOR-RELATED"/>
    <property type="match status" value="1"/>
</dbReference>
<dbReference type="InterPro" id="IPR009057">
    <property type="entry name" value="Homeodomain-like_sf"/>
</dbReference>
<sequence>MAKKRKETFLQTAMKLFAEKGYHTTSIQDIVEAWGISKGAFYHHFSSKEELMFEIVRYHFEKLMVPVMEAKQKNQSPRDTFIDELTRKLEGILKHKDFFQMMMVEQLPKINTNIQHYLYAQRVRIFRWYCQRLIDIYGGKIEKHVFDVAAIVSGIFREYLFYMMFNEEMFRADAIARFIVRQIDAIVEHLGEEEPLLNEAAIRCFADMAAREHRERKTKILESIEQLKYQLSTLPIDKKTLYQLHAALDTLEAEFSQEQTTPREYVVKGILLYIDSQRIPSLADALVSLTKLVHDYMAHDER</sequence>
<dbReference type="RefSeq" id="WP_066322682.1">
    <property type="nucleotide sequence ID" value="NZ_CP015438.1"/>
</dbReference>
<feature type="DNA-binding region" description="H-T-H motif" evidence="2">
    <location>
        <begin position="26"/>
        <end position="45"/>
    </location>
</feature>
<gene>
    <name evidence="4" type="ORF">GFC30_423</name>
</gene>
<evidence type="ECO:0000313" key="4">
    <source>
        <dbReference type="EMBL" id="ANB60013.1"/>
    </source>
</evidence>
<feature type="domain" description="HTH tetR-type" evidence="3">
    <location>
        <begin position="3"/>
        <end position="63"/>
    </location>
</feature>
<dbReference type="InterPro" id="IPR050624">
    <property type="entry name" value="HTH-type_Tx_Regulator"/>
</dbReference>